<reference evidence="4 5" key="1">
    <citation type="submission" date="2017-11" db="EMBL/GenBank/DDBJ databases">
        <title>De novo assembly and phasing of dikaryotic genomes from two isolates of Puccinia coronata f. sp. avenae, the causal agent of oat crown rust.</title>
        <authorList>
            <person name="Miller M.E."/>
            <person name="Zhang Y."/>
            <person name="Omidvar V."/>
            <person name="Sperschneider J."/>
            <person name="Schwessinger B."/>
            <person name="Raley C."/>
            <person name="Palmer J.M."/>
            <person name="Garnica D."/>
            <person name="Upadhyaya N."/>
            <person name="Rathjen J."/>
            <person name="Taylor J.M."/>
            <person name="Park R.F."/>
            <person name="Dodds P.N."/>
            <person name="Hirsch C.D."/>
            <person name="Kianian S.F."/>
            <person name="Figueroa M."/>
        </authorList>
    </citation>
    <scope>NUCLEOTIDE SEQUENCE [LARGE SCALE GENOMIC DNA]</scope>
    <source>
        <strain evidence="3">12NC29</strain>
        <strain evidence="2">12SD80</strain>
    </source>
</reference>
<evidence type="ECO:0000313" key="2">
    <source>
        <dbReference type="EMBL" id="PLW43755.1"/>
    </source>
</evidence>
<sequence length="120" mass="13227">MQFISLASFLFAAIFGVVVCVATDDNPVVFRCNANKDQPHGFCSQYQPSADTDKKGAYLMLKAIDVTPAKGEKGLTCKDLNAQNNWCCPKSFKYKEGKIWERSEIEVCTQTAGIPPPTTK</sequence>
<name>A0A2N5VXF1_9BASI</name>
<organism evidence="3 4">
    <name type="scientific">Puccinia coronata f. sp. avenae</name>
    <dbReference type="NCBI Taxonomy" id="200324"/>
    <lineage>
        <taxon>Eukaryota</taxon>
        <taxon>Fungi</taxon>
        <taxon>Dikarya</taxon>
        <taxon>Basidiomycota</taxon>
        <taxon>Pucciniomycotina</taxon>
        <taxon>Pucciniomycetes</taxon>
        <taxon>Pucciniales</taxon>
        <taxon>Pucciniaceae</taxon>
        <taxon>Puccinia</taxon>
    </lineage>
</organism>
<gene>
    <name evidence="3" type="ORF">PCANC_05351</name>
    <name evidence="2" type="ORF">PCASD_09388</name>
</gene>
<feature type="chain" id="PRO_5015084084" evidence="1">
    <location>
        <begin position="23"/>
        <end position="120"/>
    </location>
</feature>
<dbReference type="EMBL" id="PGCJ01000043">
    <property type="protein sequence ID" value="PLW54660.1"/>
    <property type="molecule type" value="Genomic_DNA"/>
</dbReference>
<protein>
    <submittedName>
        <fullName evidence="3">Uncharacterized protein</fullName>
    </submittedName>
</protein>
<feature type="signal peptide" evidence="1">
    <location>
        <begin position="1"/>
        <end position="22"/>
    </location>
</feature>
<evidence type="ECO:0000256" key="1">
    <source>
        <dbReference type="SAM" id="SignalP"/>
    </source>
</evidence>
<evidence type="ECO:0000313" key="3">
    <source>
        <dbReference type="EMBL" id="PLW54660.1"/>
    </source>
</evidence>
<evidence type="ECO:0000313" key="5">
    <source>
        <dbReference type="Proteomes" id="UP000235392"/>
    </source>
</evidence>
<proteinExistence type="predicted"/>
<dbReference type="AlphaFoldDB" id="A0A2N5VXF1"/>
<comment type="caution">
    <text evidence="3">The sequence shown here is derived from an EMBL/GenBank/DDBJ whole genome shotgun (WGS) entry which is preliminary data.</text>
</comment>
<keyword evidence="4" id="KW-1185">Reference proteome</keyword>
<evidence type="ECO:0000313" key="4">
    <source>
        <dbReference type="Proteomes" id="UP000235388"/>
    </source>
</evidence>
<keyword evidence="1" id="KW-0732">Signal</keyword>
<dbReference type="EMBL" id="PGCI01000064">
    <property type="protein sequence ID" value="PLW43755.1"/>
    <property type="molecule type" value="Genomic_DNA"/>
</dbReference>
<dbReference type="Proteomes" id="UP000235392">
    <property type="component" value="Unassembled WGS sequence"/>
</dbReference>
<dbReference type="Proteomes" id="UP000235388">
    <property type="component" value="Unassembled WGS sequence"/>
</dbReference>
<accession>A0A2N5VXF1</accession>